<gene>
    <name evidence="3" type="ORF">A4R26_05275</name>
</gene>
<proteinExistence type="predicted"/>
<dbReference type="InterPro" id="IPR058512">
    <property type="entry name" value="DUF8199"/>
</dbReference>
<feature type="signal peptide" evidence="2">
    <location>
        <begin position="1"/>
        <end position="19"/>
    </location>
</feature>
<evidence type="ECO:0000256" key="1">
    <source>
        <dbReference type="SAM" id="MobiDB-lite"/>
    </source>
</evidence>
<dbReference type="Proteomes" id="UP000192276">
    <property type="component" value="Unassembled WGS sequence"/>
</dbReference>
<dbReference type="Pfam" id="PF26622">
    <property type="entry name" value="DUF8199"/>
    <property type="match status" value="1"/>
</dbReference>
<keyword evidence="2" id="KW-0732">Signal</keyword>
<comment type="caution">
    <text evidence="3">The sequence shown here is derived from an EMBL/GenBank/DDBJ whole genome shotgun (WGS) entry which is preliminary data.</text>
</comment>
<name>A0A1V9FDX8_9BACT</name>
<dbReference type="AlphaFoldDB" id="A0A1V9FDX8"/>
<protein>
    <submittedName>
        <fullName evidence="3">Uncharacterized protein</fullName>
    </submittedName>
</protein>
<accession>A0A1V9FDX8</accession>
<feature type="compositionally biased region" description="Basic and acidic residues" evidence="1">
    <location>
        <begin position="52"/>
        <end position="65"/>
    </location>
</feature>
<feature type="chain" id="PRO_5012528856" evidence="2">
    <location>
        <begin position="20"/>
        <end position="124"/>
    </location>
</feature>
<sequence>MKKFLVTILALVYLTSTFGATVRLDCCLEKLVSVAMGTPVHELEGSENTGNCKDDHKQTKLGHEQKRNDAKIRVAKYAPASINTSFSEYSFHAVSTLTEAYPVNNAPPHHATIPLFILHCVHLI</sequence>
<organism evidence="3 4">
    <name type="scientific">Niastella populi</name>
    <dbReference type="NCBI Taxonomy" id="550983"/>
    <lineage>
        <taxon>Bacteria</taxon>
        <taxon>Pseudomonadati</taxon>
        <taxon>Bacteroidota</taxon>
        <taxon>Chitinophagia</taxon>
        <taxon>Chitinophagales</taxon>
        <taxon>Chitinophagaceae</taxon>
        <taxon>Niastella</taxon>
    </lineage>
</organism>
<dbReference type="RefSeq" id="WP_081168810.1">
    <property type="nucleotide sequence ID" value="NZ_LWBP01000199.1"/>
</dbReference>
<evidence type="ECO:0000313" key="4">
    <source>
        <dbReference type="Proteomes" id="UP000192276"/>
    </source>
</evidence>
<evidence type="ECO:0000256" key="2">
    <source>
        <dbReference type="SAM" id="SignalP"/>
    </source>
</evidence>
<dbReference type="OrthoDB" id="672209at2"/>
<evidence type="ECO:0000313" key="3">
    <source>
        <dbReference type="EMBL" id="OQP56573.1"/>
    </source>
</evidence>
<reference evidence="4" key="1">
    <citation type="submission" date="2016-04" db="EMBL/GenBank/DDBJ databases">
        <authorList>
            <person name="Chen L."/>
            <person name="Zhuang W."/>
            <person name="Wang G."/>
        </authorList>
    </citation>
    <scope>NUCLEOTIDE SEQUENCE [LARGE SCALE GENOMIC DNA]</scope>
    <source>
        <strain evidence="4">208</strain>
    </source>
</reference>
<feature type="region of interest" description="Disordered" evidence="1">
    <location>
        <begin position="44"/>
        <end position="65"/>
    </location>
</feature>
<dbReference type="EMBL" id="LWBP01000199">
    <property type="protein sequence ID" value="OQP56573.1"/>
    <property type="molecule type" value="Genomic_DNA"/>
</dbReference>
<keyword evidence="4" id="KW-1185">Reference proteome</keyword>